<protein>
    <submittedName>
        <fullName evidence="1">Phospholipid-transporting ATPase</fullName>
    </submittedName>
</protein>
<reference evidence="1" key="1">
    <citation type="journal article" date="2023" name="Science">
        <title>Elucidation of the pathway for biosynthesis of saponin adjuvants from the soapbark tree.</title>
        <authorList>
            <person name="Reed J."/>
            <person name="Orme A."/>
            <person name="El-Demerdash A."/>
            <person name="Owen C."/>
            <person name="Martin L.B.B."/>
            <person name="Misra R.C."/>
            <person name="Kikuchi S."/>
            <person name="Rejzek M."/>
            <person name="Martin A.C."/>
            <person name="Harkess A."/>
            <person name="Leebens-Mack J."/>
            <person name="Louveau T."/>
            <person name="Stephenson M.J."/>
            <person name="Osbourn A."/>
        </authorList>
    </citation>
    <scope>NUCLEOTIDE SEQUENCE</scope>
    <source>
        <strain evidence="1">S10</strain>
    </source>
</reference>
<dbReference type="GO" id="GO:0045332">
    <property type="term" value="P:phospholipid translocation"/>
    <property type="evidence" value="ECO:0007669"/>
    <property type="project" value="TreeGrafter"/>
</dbReference>
<organism evidence="1 2">
    <name type="scientific">Quillaja saponaria</name>
    <name type="common">Soap bark tree</name>
    <dbReference type="NCBI Taxonomy" id="32244"/>
    <lineage>
        <taxon>Eukaryota</taxon>
        <taxon>Viridiplantae</taxon>
        <taxon>Streptophyta</taxon>
        <taxon>Embryophyta</taxon>
        <taxon>Tracheophyta</taxon>
        <taxon>Spermatophyta</taxon>
        <taxon>Magnoliopsida</taxon>
        <taxon>eudicotyledons</taxon>
        <taxon>Gunneridae</taxon>
        <taxon>Pentapetalae</taxon>
        <taxon>rosids</taxon>
        <taxon>fabids</taxon>
        <taxon>Fabales</taxon>
        <taxon>Quillajaceae</taxon>
        <taxon>Quillaja</taxon>
    </lineage>
</organism>
<keyword evidence="2" id="KW-1185">Reference proteome</keyword>
<comment type="caution">
    <text evidence="1">The sequence shown here is derived from an EMBL/GenBank/DDBJ whole genome shotgun (WGS) entry which is preliminary data.</text>
</comment>
<accession>A0AAD7PVD6</accession>
<dbReference type="GO" id="GO:0000166">
    <property type="term" value="F:nucleotide binding"/>
    <property type="evidence" value="ECO:0007669"/>
    <property type="project" value="InterPro"/>
</dbReference>
<gene>
    <name evidence="1" type="ORF">O6P43_013242</name>
</gene>
<dbReference type="Pfam" id="PF13246">
    <property type="entry name" value="Cation_ATPase"/>
    <property type="match status" value="1"/>
</dbReference>
<dbReference type="GO" id="GO:0005886">
    <property type="term" value="C:plasma membrane"/>
    <property type="evidence" value="ECO:0007669"/>
    <property type="project" value="TreeGrafter"/>
</dbReference>
<dbReference type="GO" id="GO:0140326">
    <property type="term" value="F:ATPase-coupled intramembrane lipid transporter activity"/>
    <property type="evidence" value="ECO:0007669"/>
    <property type="project" value="TreeGrafter"/>
</dbReference>
<dbReference type="PANTHER" id="PTHR24092">
    <property type="entry name" value="PROBABLE PHOSPHOLIPID-TRANSPORTING ATPASE"/>
    <property type="match status" value="1"/>
</dbReference>
<evidence type="ECO:0000313" key="2">
    <source>
        <dbReference type="Proteomes" id="UP001163823"/>
    </source>
</evidence>
<dbReference type="Gene3D" id="3.40.1110.10">
    <property type="entry name" value="Calcium-transporting ATPase, cytoplasmic domain N"/>
    <property type="match status" value="1"/>
</dbReference>
<dbReference type="InterPro" id="IPR023299">
    <property type="entry name" value="ATPase_P-typ_cyto_dom_N"/>
</dbReference>
<evidence type="ECO:0000313" key="1">
    <source>
        <dbReference type="EMBL" id="KAJ7969253.1"/>
    </source>
</evidence>
<sequence length="122" mass="13780">MSVLVRKEDGQILLLSKGADSIIFDRLADNGRSYQEPTTSHLSNYAEDGFRTLVFAYRIIDVAEYKYWNSIYMHAKNSIGPEREDLLEKAAEMIEKDLILLGVAAVEDKLQSGLKPRVPFGN</sequence>
<dbReference type="EMBL" id="JARAOO010000005">
    <property type="protein sequence ID" value="KAJ7969253.1"/>
    <property type="molecule type" value="Genomic_DNA"/>
</dbReference>
<dbReference type="PANTHER" id="PTHR24092:SF157">
    <property type="entry name" value="PHOSPHOLIPID-TRANSPORTING ATPASE"/>
    <property type="match status" value="1"/>
</dbReference>
<dbReference type="Proteomes" id="UP001163823">
    <property type="component" value="Chromosome 5"/>
</dbReference>
<name>A0AAD7PVD6_QUISA</name>
<dbReference type="SUPFAM" id="SSF81660">
    <property type="entry name" value="Metal cation-transporting ATPase, ATP-binding domain N"/>
    <property type="match status" value="1"/>
</dbReference>
<dbReference type="KEGG" id="qsa:O6P43_013242"/>
<proteinExistence type="predicted"/>
<dbReference type="AlphaFoldDB" id="A0AAD7PVD6"/>